<dbReference type="EMBL" id="CP134145">
    <property type="protein sequence ID" value="WNC70534.1"/>
    <property type="molecule type" value="Genomic_DNA"/>
</dbReference>
<dbReference type="PANTHER" id="PTHR30118">
    <property type="entry name" value="HTH-TYPE TRANSCRIPTIONAL REGULATOR LEUO-RELATED"/>
    <property type="match status" value="1"/>
</dbReference>
<keyword evidence="3" id="KW-0238">DNA-binding</keyword>
<evidence type="ECO:0000256" key="4">
    <source>
        <dbReference type="ARBA" id="ARBA00023163"/>
    </source>
</evidence>
<dbReference type="InterPro" id="IPR050389">
    <property type="entry name" value="LysR-type_TF"/>
</dbReference>
<sequence length="296" mass="33284">METDISLKQIRVLTCLYREKSLKQCARIIGKTPSAISKILSRLRELYDDPLFITSVSGIEPTPRLLAMINDLIAIQTTLENSLINSKEFDANGYTEEIILSCSMGLMERFGSEIFTKLSALAPNAHIQLYTWTGETQQQLESSQITAAIHILNEEKPKHIYQKTILKDEMVLAVKADHPAQNLTEALSYSAIILKTSGWNDSRYHFLEKLKANGIEVSHAATVDQLSLGLSLIKESDMGMFIPKVAIIPELKYFTFEGSCYMPLNFAFCIKSANRNSPVHLWLHKVCTSILKLTNI</sequence>
<evidence type="ECO:0000313" key="6">
    <source>
        <dbReference type="EMBL" id="WNC70534.1"/>
    </source>
</evidence>
<dbReference type="Pfam" id="PF03466">
    <property type="entry name" value="LysR_substrate"/>
    <property type="match status" value="1"/>
</dbReference>
<dbReference type="InterPro" id="IPR036388">
    <property type="entry name" value="WH-like_DNA-bd_sf"/>
</dbReference>
<dbReference type="PANTHER" id="PTHR30118:SF7">
    <property type="entry name" value="TRANSCRIPTIONAL REGULATOR LYSR FAMILY"/>
    <property type="match status" value="1"/>
</dbReference>
<name>A0ABY9TS06_9GAMM</name>
<accession>A0ABY9TS06</accession>
<dbReference type="RefSeq" id="WP_348389674.1">
    <property type="nucleotide sequence ID" value="NZ_CP134145.1"/>
</dbReference>
<keyword evidence="7" id="KW-1185">Reference proteome</keyword>
<dbReference type="Proteomes" id="UP001258994">
    <property type="component" value="Chromosome"/>
</dbReference>
<keyword evidence="4" id="KW-0804">Transcription</keyword>
<dbReference type="PROSITE" id="PS50931">
    <property type="entry name" value="HTH_LYSR"/>
    <property type="match status" value="1"/>
</dbReference>
<feature type="domain" description="HTH lysR-type" evidence="5">
    <location>
        <begin position="5"/>
        <end position="62"/>
    </location>
</feature>
<dbReference type="InterPro" id="IPR005119">
    <property type="entry name" value="LysR_subst-bd"/>
</dbReference>
<dbReference type="CDD" id="cd05466">
    <property type="entry name" value="PBP2_LTTR_substrate"/>
    <property type="match status" value="1"/>
</dbReference>
<keyword evidence="2" id="KW-0805">Transcription regulation</keyword>
<comment type="similarity">
    <text evidence="1">Belongs to the LysR transcriptional regulatory family.</text>
</comment>
<proteinExistence type="inferred from homology"/>
<dbReference type="InterPro" id="IPR036390">
    <property type="entry name" value="WH_DNA-bd_sf"/>
</dbReference>
<protein>
    <submittedName>
        <fullName evidence="6">LysR family transcriptional regulator</fullName>
    </submittedName>
</protein>
<reference evidence="7" key="1">
    <citation type="submission" date="2023-09" db="EMBL/GenBank/DDBJ databases">
        <authorList>
            <person name="Li S."/>
            <person name="Li X."/>
            <person name="Zhang C."/>
            <person name="Zhao Z."/>
        </authorList>
    </citation>
    <scope>NUCLEOTIDE SEQUENCE [LARGE SCALE GENOMIC DNA]</scope>
    <source>
        <strain evidence="7">SQ149</strain>
    </source>
</reference>
<dbReference type="Gene3D" id="1.10.10.10">
    <property type="entry name" value="Winged helix-like DNA-binding domain superfamily/Winged helix DNA-binding domain"/>
    <property type="match status" value="1"/>
</dbReference>
<dbReference type="SUPFAM" id="SSF53850">
    <property type="entry name" value="Periplasmic binding protein-like II"/>
    <property type="match status" value="1"/>
</dbReference>
<dbReference type="SUPFAM" id="SSF46785">
    <property type="entry name" value="Winged helix' DNA-binding domain"/>
    <property type="match status" value="1"/>
</dbReference>
<gene>
    <name evidence="6" type="ORF">RGQ13_10340</name>
</gene>
<evidence type="ECO:0000256" key="1">
    <source>
        <dbReference type="ARBA" id="ARBA00009437"/>
    </source>
</evidence>
<dbReference type="InterPro" id="IPR000847">
    <property type="entry name" value="LysR_HTH_N"/>
</dbReference>
<organism evidence="6 7">
    <name type="scientific">Thalassotalea psychrophila</name>
    <dbReference type="NCBI Taxonomy" id="3065647"/>
    <lineage>
        <taxon>Bacteria</taxon>
        <taxon>Pseudomonadati</taxon>
        <taxon>Pseudomonadota</taxon>
        <taxon>Gammaproteobacteria</taxon>
        <taxon>Alteromonadales</taxon>
        <taxon>Colwelliaceae</taxon>
        <taxon>Thalassotalea</taxon>
    </lineage>
</organism>
<dbReference type="Pfam" id="PF00126">
    <property type="entry name" value="HTH_1"/>
    <property type="match status" value="1"/>
</dbReference>
<evidence type="ECO:0000256" key="2">
    <source>
        <dbReference type="ARBA" id="ARBA00023015"/>
    </source>
</evidence>
<dbReference type="Gene3D" id="3.40.190.10">
    <property type="entry name" value="Periplasmic binding protein-like II"/>
    <property type="match status" value="2"/>
</dbReference>
<evidence type="ECO:0000313" key="7">
    <source>
        <dbReference type="Proteomes" id="UP001258994"/>
    </source>
</evidence>
<evidence type="ECO:0000259" key="5">
    <source>
        <dbReference type="PROSITE" id="PS50931"/>
    </source>
</evidence>
<evidence type="ECO:0000256" key="3">
    <source>
        <dbReference type="ARBA" id="ARBA00023125"/>
    </source>
</evidence>